<dbReference type="Pfam" id="PF00415">
    <property type="entry name" value="RCC1"/>
    <property type="match status" value="4"/>
</dbReference>
<accession>A0ABQ6MNU0</accession>
<feature type="repeat" description="RCC1" evidence="1">
    <location>
        <begin position="341"/>
        <end position="394"/>
    </location>
</feature>
<dbReference type="PANTHER" id="PTHR45982">
    <property type="entry name" value="REGULATOR OF CHROMOSOME CONDENSATION"/>
    <property type="match status" value="1"/>
</dbReference>
<feature type="repeat" description="RCC1" evidence="1">
    <location>
        <begin position="403"/>
        <end position="457"/>
    </location>
</feature>
<name>A0ABQ6MNU0_9STRA</name>
<gene>
    <name evidence="2" type="ORF">TeGR_g9245</name>
</gene>
<comment type="caution">
    <text evidence="2">The sequence shown here is derived from an EMBL/GenBank/DDBJ whole genome shotgun (WGS) entry which is preliminary data.</text>
</comment>
<dbReference type="EMBL" id="BRYB01000391">
    <property type="protein sequence ID" value="GMI29199.1"/>
    <property type="molecule type" value="Genomic_DNA"/>
</dbReference>
<dbReference type="PANTHER" id="PTHR45982:SF1">
    <property type="entry name" value="REGULATOR OF CHROMOSOME CONDENSATION"/>
    <property type="match status" value="1"/>
</dbReference>
<sequence length="520" mass="56117">MFLKFGRRGDPHWRRFSLVWLDNNRGAAIRWETKKKTKTPEIKIAMMREVRFGQNSAVFKRKTMPHLNSLSFTILYSTGGGKEETLDLIAKHPDDFFIWTVGIKHAIKNGIGASNVEASAWERAEEEADLELMAEMDDYEIFDDHDDGGGEDDHEEEDDRLITTGNVMFSWGFNGWGQLGLVEQYPSQLRDPFKKVNVALAAAGEQHVLFLGQTGEVYTCGLNDCGQLGVGHLTDVGQPAKVDMGGDVSIKGIAAGHSISAAVTSDGKIYTWGCGMYGALGHGDEENRQSPEEVKTTKFDCEVKSVSCGQYHMAAILCNSADPAFDGRTKGGGSVTSKNITKVTTWGWNGCGQLGLGDFEDRHSPQVVEVISGGGKVVEQIVCGAAHCAAVVNLSMGELEIQGQLWTWGNGVAALATADAAHAEIPRPFHLTKKGHESIEVFRIAAGDNFTLVLDDEGSLMVIGVHPIHSNGKNAMTGQGLEIEKAGINGVDGIVTEIAAGGRHIAVLAPKRFAYSSLLA</sequence>
<dbReference type="InterPro" id="IPR009091">
    <property type="entry name" value="RCC1/BLIP-II"/>
</dbReference>
<dbReference type="InterPro" id="IPR051553">
    <property type="entry name" value="Ran_GTPase-activating"/>
</dbReference>
<dbReference type="InterPro" id="IPR011993">
    <property type="entry name" value="PH-like_dom_sf"/>
</dbReference>
<dbReference type="SUPFAM" id="SSF50985">
    <property type="entry name" value="RCC1/BLIP-II"/>
    <property type="match status" value="2"/>
</dbReference>
<feature type="repeat" description="RCC1" evidence="1">
    <location>
        <begin position="215"/>
        <end position="266"/>
    </location>
</feature>
<evidence type="ECO:0000313" key="2">
    <source>
        <dbReference type="EMBL" id="GMI29199.1"/>
    </source>
</evidence>
<reference evidence="2 3" key="1">
    <citation type="journal article" date="2023" name="Commun. Biol.">
        <title>Genome analysis of Parmales, the sister group of diatoms, reveals the evolutionary specialization of diatoms from phago-mixotrophs to photoautotrophs.</title>
        <authorList>
            <person name="Ban H."/>
            <person name="Sato S."/>
            <person name="Yoshikawa S."/>
            <person name="Yamada K."/>
            <person name="Nakamura Y."/>
            <person name="Ichinomiya M."/>
            <person name="Sato N."/>
            <person name="Blanc-Mathieu R."/>
            <person name="Endo H."/>
            <person name="Kuwata A."/>
            <person name="Ogata H."/>
        </authorList>
    </citation>
    <scope>NUCLEOTIDE SEQUENCE [LARGE SCALE GENOMIC DNA]</scope>
</reference>
<dbReference type="PROSITE" id="PS50012">
    <property type="entry name" value="RCC1_3"/>
    <property type="match status" value="5"/>
</dbReference>
<feature type="repeat" description="RCC1" evidence="1">
    <location>
        <begin position="166"/>
        <end position="214"/>
    </location>
</feature>
<protein>
    <submittedName>
        <fullName evidence="2">Uncharacterized protein</fullName>
    </submittedName>
</protein>
<dbReference type="Gene3D" id="2.130.10.30">
    <property type="entry name" value="Regulator of chromosome condensation 1/beta-lactamase-inhibitor protein II"/>
    <property type="match status" value="2"/>
</dbReference>
<dbReference type="Proteomes" id="UP001165060">
    <property type="component" value="Unassembled WGS sequence"/>
</dbReference>
<proteinExistence type="predicted"/>
<dbReference type="PRINTS" id="PR00633">
    <property type="entry name" value="RCCNDNSATION"/>
</dbReference>
<organism evidence="2 3">
    <name type="scientific">Tetraparma gracilis</name>
    <dbReference type="NCBI Taxonomy" id="2962635"/>
    <lineage>
        <taxon>Eukaryota</taxon>
        <taxon>Sar</taxon>
        <taxon>Stramenopiles</taxon>
        <taxon>Ochrophyta</taxon>
        <taxon>Bolidophyceae</taxon>
        <taxon>Parmales</taxon>
        <taxon>Triparmaceae</taxon>
        <taxon>Tetraparma</taxon>
    </lineage>
</organism>
<keyword evidence="3" id="KW-1185">Reference proteome</keyword>
<feature type="repeat" description="RCC1" evidence="1">
    <location>
        <begin position="267"/>
        <end position="319"/>
    </location>
</feature>
<evidence type="ECO:0000313" key="3">
    <source>
        <dbReference type="Proteomes" id="UP001165060"/>
    </source>
</evidence>
<dbReference type="Gene3D" id="2.30.29.30">
    <property type="entry name" value="Pleckstrin-homology domain (PH domain)/Phosphotyrosine-binding domain (PTB)"/>
    <property type="match status" value="1"/>
</dbReference>
<dbReference type="SUPFAM" id="SSF50729">
    <property type="entry name" value="PH domain-like"/>
    <property type="match status" value="1"/>
</dbReference>
<evidence type="ECO:0000256" key="1">
    <source>
        <dbReference type="PROSITE-ProRule" id="PRU00235"/>
    </source>
</evidence>
<dbReference type="InterPro" id="IPR000408">
    <property type="entry name" value="Reg_chr_condens"/>
</dbReference>